<dbReference type="EMBL" id="JARPOI010000013">
    <property type="protein sequence ID" value="KAJ9164169.1"/>
    <property type="molecule type" value="Genomic_DNA"/>
</dbReference>
<dbReference type="Pfam" id="PF00249">
    <property type="entry name" value="Myb_DNA-binding"/>
    <property type="match status" value="2"/>
</dbReference>
<dbReference type="PANTHER" id="PTHR10641">
    <property type="entry name" value="MYB FAMILY TRANSCRIPTION FACTOR"/>
    <property type="match status" value="1"/>
</dbReference>
<dbReference type="InterPro" id="IPR015495">
    <property type="entry name" value="Myb_TF_plants"/>
</dbReference>
<evidence type="ECO:0000313" key="8">
    <source>
        <dbReference type="Proteomes" id="UP001174677"/>
    </source>
</evidence>
<dbReference type="SUPFAM" id="SSF46689">
    <property type="entry name" value="Homeodomain-like"/>
    <property type="match status" value="1"/>
</dbReference>
<dbReference type="InterPro" id="IPR001005">
    <property type="entry name" value="SANT/Myb"/>
</dbReference>
<evidence type="ECO:0000259" key="6">
    <source>
        <dbReference type="PROSITE" id="PS51294"/>
    </source>
</evidence>
<dbReference type="PROSITE" id="PS51294">
    <property type="entry name" value="HTH_MYB"/>
    <property type="match status" value="2"/>
</dbReference>
<organism evidence="7 8">
    <name type="scientific">Hevea brasiliensis</name>
    <name type="common">Para rubber tree</name>
    <name type="synonym">Siphonia brasiliensis</name>
    <dbReference type="NCBI Taxonomy" id="3981"/>
    <lineage>
        <taxon>Eukaryota</taxon>
        <taxon>Viridiplantae</taxon>
        <taxon>Streptophyta</taxon>
        <taxon>Embryophyta</taxon>
        <taxon>Tracheophyta</taxon>
        <taxon>Spermatophyta</taxon>
        <taxon>Magnoliopsida</taxon>
        <taxon>eudicotyledons</taxon>
        <taxon>Gunneridae</taxon>
        <taxon>Pentapetalae</taxon>
        <taxon>rosids</taxon>
        <taxon>fabids</taxon>
        <taxon>Malpighiales</taxon>
        <taxon>Euphorbiaceae</taxon>
        <taxon>Crotonoideae</taxon>
        <taxon>Micrandreae</taxon>
        <taxon>Hevea</taxon>
    </lineage>
</organism>
<feature type="domain" description="HTH myb-type" evidence="6">
    <location>
        <begin position="29"/>
        <end position="81"/>
    </location>
</feature>
<dbReference type="Gene3D" id="1.10.10.60">
    <property type="entry name" value="Homeodomain-like"/>
    <property type="match status" value="2"/>
</dbReference>
<evidence type="ECO:0000313" key="7">
    <source>
        <dbReference type="EMBL" id="KAJ9164169.1"/>
    </source>
</evidence>
<dbReference type="InterPro" id="IPR017930">
    <property type="entry name" value="Myb_dom"/>
</dbReference>
<comment type="caution">
    <text evidence="7">The sequence shown here is derived from an EMBL/GenBank/DDBJ whole genome shotgun (WGS) entry which is preliminary data.</text>
</comment>
<protein>
    <submittedName>
        <fullName evidence="7">Uncharacterized protein</fullName>
    </submittedName>
</protein>
<proteinExistence type="predicted"/>
<feature type="domain" description="HTH myb-type" evidence="6">
    <location>
        <begin position="82"/>
        <end position="136"/>
    </location>
</feature>
<dbReference type="PROSITE" id="PS50090">
    <property type="entry name" value="MYB_LIKE"/>
    <property type="match status" value="2"/>
</dbReference>
<keyword evidence="3" id="KW-0539">Nucleus</keyword>
<feature type="domain" description="Myb-like" evidence="5">
    <location>
        <begin position="82"/>
        <end position="132"/>
    </location>
</feature>
<dbReference type="InterPro" id="IPR009057">
    <property type="entry name" value="Homeodomain-like_sf"/>
</dbReference>
<dbReference type="SMART" id="SM00717">
    <property type="entry name" value="SANT"/>
    <property type="match status" value="2"/>
</dbReference>
<sequence>MTSLEKKTRAQREEEVKKKKMGRTPCCDKDGVKKGAWSPEEDRILVQYIQKHGHGSWRSLPKNAGLLRCGKSCRLRWTNYLRPDIKRGPFTPEEEATIIQLHGMLGNKWASIASQLPGRTDNEIKNFWNTHLKKRVSTLDQKLQISCSSSEPINIKCESPSTRHMIQWESARVEAEARLSMESLLLNPSSSVKMEYDYFLQLWNSEVGESFRNIKGKDGEECESPISQASSSTKFGSVSIDNENMVQMMSIKQEGAHEQKDNCKPNADIITGSDSISSNEFMDYSDTVLKMLLDVPVGNGMEFTEGN</sequence>
<evidence type="ECO:0000256" key="3">
    <source>
        <dbReference type="ARBA" id="ARBA00023242"/>
    </source>
</evidence>
<evidence type="ECO:0000256" key="1">
    <source>
        <dbReference type="ARBA" id="ARBA00004123"/>
    </source>
</evidence>
<keyword evidence="2" id="KW-0238">DNA-binding</keyword>
<dbReference type="CDD" id="cd00167">
    <property type="entry name" value="SANT"/>
    <property type="match status" value="2"/>
</dbReference>
<evidence type="ECO:0000256" key="4">
    <source>
        <dbReference type="SAM" id="MobiDB-lite"/>
    </source>
</evidence>
<feature type="domain" description="Myb-like" evidence="5">
    <location>
        <begin position="29"/>
        <end position="81"/>
    </location>
</feature>
<dbReference type="Proteomes" id="UP001174677">
    <property type="component" value="Chromosome 13"/>
</dbReference>
<evidence type="ECO:0000256" key="2">
    <source>
        <dbReference type="ARBA" id="ARBA00023125"/>
    </source>
</evidence>
<name>A0ABQ9LDX3_HEVBR</name>
<dbReference type="PANTHER" id="PTHR10641:SF1362">
    <property type="entry name" value="MYB TRANSCRIPTION FACTOR MIXTA-LIKE PROTEIN"/>
    <property type="match status" value="1"/>
</dbReference>
<accession>A0ABQ9LDX3</accession>
<feature type="compositionally biased region" description="Basic and acidic residues" evidence="4">
    <location>
        <begin position="1"/>
        <end position="17"/>
    </location>
</feature>
<evidence type="ECO:0000259" key="5">
    <source>
        <dbReference type="PROSITE" id="PS50090"/>
    </source>
</evidence>
<comment type="subcellular location">
    <subcellularLocation>
        <location evidence="1">Nucleus</location>
    </subcellularLocation>
</comment>
<feature type="region of interest" description="Disordered" evidence="4">
    <location>
        <begin position="1"/>
        <end position="34"/>
    </location>
</feature>
<reference evidence="7" key="1">
    <citation type="journal article" date="2023" name="Plant Biotechnol. J.">
        <title>Chromosome-level wild Hevea brasiliensis genome provides new tools for genomic-assisted breeding and valuable loci to elevate rubber yield.</title>
        <authorList>
            <person name="Cheng H."/>
            <person name="Song X."/>
            <person name="Hu Y."/>
            <person name="Wu T."/>
            <person name="Yang Q."/>
            <person name="An Z."/>
            <person name="Feng S."/>
            <person name="Deng Z."/>
            <person name="Wu W."/>
            <person name="Zeng X."/>
            <person name="Tu M."/>
            <person name="Wang X."/>
            <person name="Huang H."/>
        </authorList>
    </citation>
    <scope>NUCLEOTIDE SEQUENCE</scope>
    <source>
        <strain evidence="7">MT/VB/25A 57/8</strain>
    </source>
</reference>
<gene>
    <name evidence="7" type="ORF">P3X46_023775</name>
</gene>
<keyword evidence="8" id="KW-1185">Reference proteome</keyword>